<dbReference type="PROSITE" id="PS50977">
    <property type="entry name" value="HTH_TETR_2"/>
    <property type="match status" value="1"/>
</dbReference>
<proteinExistence type="predicted"/>
<dbReference type="Proteomes" id="UP001523369">
    <property type="component" value="Unassembled WGS sequence"/>
</dbReference>
<gene>
    <name evidence="4" type="ORF">M1L60_43755</name>
</gene>
<dbReference type="InterPro" id="IPR009057">
    <property type="entry name" value="Homeodomain-like_sf"/>
</dbReference>
<dbReference type="SUPFAM" id="SSF48498">
    <property type="entry name" value="Tetracyclin repressor-like, C-terminal domain"/>
    <property type="match status" value="1"/>
</dbReference>
<keyword evidence="5" id="KW-1185">Reference proteome</keyword>
<evidence type="ECO:0000313" key="5">
    <source>
        <dbReference type="Proteomes" id="UP001523369"/>
    </source>
</evidence>
<protein>
    <submittedName>
        <fullName evidence="4">TetR family transcriptional regulator</fullName>
    </submittedName>
</protein>
<evidence type="ECO:0000259" key="3">
    <source>
        <dbReference type="PROSITE" id="PS50977"/>
    </source>
</evidence>
<reference evidence="4 5" key="1">
    <citation type="submission" date="2022-06" db="EMBL/GenBank/DDBJ databases">
        <title>New Species of the Genus Actinoplanes, ActinopZanes ferrugineus.</title>
        <authorList>
            <person name="Ding P."/>
        </authorList>
    </citation>
    <scope>NUCLEOTIDE SEQUENCE [LARGE SCALE GENOMIC DNA]</scope>
    <source>
        <strain evidence="4 5">TRM88003</strain>
    </source>
</reference>
<dbReference type="SUPFAM" id="SSF46689">
    <property type="entry name" value="Homeodomain-like"/>
    <property type="match status" value="1"/>
</dbReference>
<evidence type="ECO:0000256" key="1">
    <source>
        <dbReference type="ARBA" id="ARBA00023125"/>
    </source>
</evidence>
<comment type="caution">
    <text evidence="4">The sequence shown here is derived from an EMBL/GenBank/DDBJ whole genome shotgun (WGS) entry which is preliminary data.</text>
</comment>
<dbReference type="InterPro" id="IPR041583">
    <property type="entry name" value="TetR_C_31"/>
</dbReference>
<accession>A0ABT1E304</accession>
<feature type="DNA-binding region" description="H-T-H motif" evidence="2">
    <location>
        <begin position="38"/>
        <end position="57"/>
    </location>
</feature>
<dbReference type="Gene3D" id="1.10.357.10">
    <property type="entry name" value="Tetracycline Repressor, domain 2"/>
    <property type="match status" value="1"/>
</dbReference>
<dbReference type="InterPro" id="IPR036271">
    <property type="entry name" value="Tet_transcr_reg_TetR-rel_C_sf"/>
</dbReference>
<name>A0ABT1E304_9ACTN</name>
<dbReference type="InterPro" id="IPR001647">
    <property type="entry name" value="HTH_TetR"/>
</dbReference>
<evidence type="ECO:0000256" key="2">
    <source>
        <dbReference type="PROSITE-ProRule" id="PRU00335"/>
    </source>
</evidence>
<dbReference type="Pfam" id="PF00440">
    <property type="entry name" value="TetR_N"/>
    <property type="match status" value="1"/>
</dbReference>
<dbReference type="EMBL" id="JAMYJR010000060">
    <property type="protein sequence ID" value="MCO8277516.1"/>
    <property type="molecule type" value="Genomic_DNA"/>
</dbReference>
<keyword evidence="1 2" id="KW-0238">DNA-binding</keyword>
<sequence length="191" mass="20715">MTDAHVPRQVDAGRASTREQLLDAAIHIAGSLGPDKVTYRSVGAQAGMSHSLVRFYFGTREALLSQAFERAARRDAAEAGLFARDLESFAAGLVRTISEGPDRQLIQYDYLLRAVRGGGPLGPVTELYDYYIDQVAGTLAGLGIDDPDGTLATLVFAALDGLVLQHAIYRRGERTEQALAELRRVLATRVK</sequence>
<organism evidence="4 5">
    <name type="scientific">Paractinoplanes aksuensis</name>
    <dbReference type="NCBI Taxonomy" id="2939490"/>
    <lineage>
        <taxon>Bacteria</taxon>
        <taxon>Bacillati</taxon>
        <taxon>Actinomycetota</taxon>
        <taxon>Actinomycetes</taxon>
        <taxon>Micromonosporales</taxon>
        <taxon>Micromonosporaceae</taxon>
        <taxon>Paractinoplanes</taxon>
    </lineage>
</organism>
<dbReference type="RefSeq" id="WP_253243529.1">
    <property type="nucleotide sequence ID" value="NZ_JAMYJR010000060.1"/>
</dbReference>
<evidence type="ECO:0000313" key="4">
    <source>
        <dbReference type="EMBL" id="MCO8277516.1"/>
    </source>
</evidence>
<dbReference type="Pfam" id="PF17940">
    <property type="entry name" value="TetR_C_31"/>
    <property type="match status" value="1"/>
</dbReference>
<feature type="domain" description="HTH tetR-type" evidence="3">
    <location>
        <begin position="15"/>
        <end position="75"/>
    </location>
</feature>